<dbReference type="AlphaFoldDB" id="A0A0E9URN8"/>
<reference evidence="1" key="2">
    <citation type="journal article" date="2015" name="Fish Shellfish Immunol.">
        <title>Early steps in the European eel (Anguilla anguilla)-Vibrio vulnificus interaction in the gills: Role of the RtxA13 toxin.</title>
        <authorList>
            <person name="Callol A."/>
            <person name="Pajuelo D."/>
            <person name="Ebbesson L."/>
            <person name="Teles M."/>
            <person name="MacKenzie S."/>
            <person name="Amaro C."/>
        </authorList>
    </citation>
    <scope>NUCLEOTIDE SEQUENCE</scope>
</reference>
<sequence>MLIESQTTISLETRFIIICLSNKRMK</sequence>
<protein>
    <submittedName>
        <fullName evidence="1">Uncharacterized protein</fullName>
    </submittedName>
</protein>
<evidence type="ECO:0000313" key="1">
    <source>
        <dbReference type="EMBL" id="JAH67850.1"/>
    </source>
</evidence>
<proteinExistence type="predicted"/>
<name>A0A0E9URN8_ANGAN</name>
<accession>A0A0E9URN8</accession>
<dbReference type="EMBL" id="GBXM01040727">
    <property type="protein sequence ID" value="JAH67850.1"/>
    <property type="molecule type" value="Transcribed_RNA"/>
</dbReference>
<reference evidence="1" key="1">
    <citation type="submission" date="2014-11" db="EMBL/GenBank/DDBJ databases">
        <authorList>
            <person name="Amaro Gonzalez C."/>
        </authorList>
    </citation>
    <scope>NUCLEOTIDE SEQUENCE</scope>
</reference>
<organism evidence="1">
    <name type="scientific">Anguilla anguilla</name>
    <name type="common">European freshwater eel</name>
    <name type="synonym">Muraena anguilla</name>
    <dbReference type="NCBI Taxonomy" id="7936"/>
    <lineage>
        <taxon>Eukaryota</taxon>
        <taxon>Metazoa</taxon>
        <taxon>Chordata</taxon>
        <taxon>Craniata</taxon>
        <taxon>Vertebrata</taxon>
        <taxon>Euteleostomi</taxon>
        <taxon>Actinopterygii</taxon>
        <taxon>Neopterygii</taxon>
        <taxon>Teleostei</taxon>
        <taxon>Anguilliformes</taxon>
        <taxon>Anguillidae</taxon>
        <taxon>Anguilla</taxon>
    </lineage>
</organism>